<dbReference type="SFLD" id="SFLDG01129">
    <property type="entry name" value="C1.5:_HAD__Beta-PGM__Phosphata"/>
    <property type="match status" value="1"/>
</dbReference>
<dbReference type="Pfam" id="PF00702">
    <property type="entry name" value="Hydrolase"/>
    <property type="match status" value="1"/>
</dbReference>
<dbReference type="InterPro" id="IPR023198">
    <property type="entry name" value="PGP-like_dom2"/>
</dbReference>
<protein>
    <submittedName>
        <fullName evidence="2">Uncharacterized protein LOC116306383</fullName>
    </submittedName>
</protein>
<accession>A0A6P8J3Y0</accession>
<dbReference type="GO" id="GO:0006281">
    <property type="term" value="P:DNA repair"/>
    <property type="evidence" value="ECO:0007669"/>
    <property type="project" value="TreeGrafter"/>
</dbReference>
<name>A0A6P8J3Y0_ACTTE</name>
<dbReference type="Gene3D" id="1.10.150.240">
    <property type="entry name" value="Putative phosphatase, domain 2"/>
    <property type="match status" value="1"/>
</dbReference>
<dbReference type="GeneID" id="116306383"/>
<dbReference type="SFLD" id="SFLDS00003">
    <property type="entry name" value="Haloacid_Dehalogenase"/>
    <property type="match status" value="1"/>
</dbReference>
<proteinExistence type="predicted"/>
<dbReference type="OrthoDB" id="269227at2759"/>
<dbReference type="InParanoid" id="A0A6P8J3Y0"/>
<dbReference type="InterPro" id="IPR023214">
    <property type="entry name" value="HAD_sf"/>
</dbReference>
<keyword evidence="1" id="KW-1185">Reference proteome</keyword>
<dbReference type="InterPro" id="IPR050155">
    <property type="entry name" value="HAD-like_hydrolase_sf"/>
</dbReference>
<sequence>MALNIMCRRLPKALGQAKRLISYQSSFQGLRAAAVFNDGSGFGYNSKGELVIVKAATGISTDGYNYGSLFQKPLERTSPVIPTKLVIDRDLWIEKSANDPTNRGNEPWQRPLVPRCGAANFSTYAANRFNSANPWNRPVFRHGTCHSLNFSSLAGDGHGSNPSDLSMSLVIFDKDGTLIDVNSVWIPWMETHVEQLEKMTGLNLSAKLYSAVGYCPRAKAYQDNGLLAHATIANIKDRIKEVLVESGIDELEASKLVDECCADVDTGDKETLQPLGDLPKIFQTLKSKGIKTAICTMDSRHGTMTALHQLGLVPLIDMIVCGDDEISKPKPAPDNALNICKDLNVCPTKTVVIGDTTADTGMGKSAGLGLTIGVLSGAGSKGALEKDSDLVLNSVDELLNVMFKDGSKETM</sequence>
<dbReference type="PANTHER" id="PTHR43434">
    <property type="entry name" value="PHOSPHOGLYCOLATE PHOSPHATASE"/>
    <property type="match status" value="1"/>
</dbReference>
<organism evidence="1 2">
    <name type="scientific">Actinia tenebrosa</name>
    <name type="common">Australian red waratah sea anemone</name>
    <dbReference type="NCBI Taxonomy" id="6105"/>
    <lineage>
        <taxon>Eukaryota</taxon>
        <taxon>Metazoa</taxon>
        <taxon>Cnidaria</taxon>
        <taxon>Anthozoa</taxon>
        <taxon>Hexacorallia</taxon>
        <taxon>Actiniaria</taxon>
        <taxon>Actiniidae</taxon>
        <taxon>Actinia</taxon>
    </lineage>
</organism>
<dbReference type="GO" id="GO:0008967">
    <property type="term" value="F:phosphoglycolate phosphatase activity"/>
    <property type="evidence" value="ECO:0007669"/>
    <property type="project" value="TreeGrafter"/>
</dbReference>
<dbReference type="Proteomes" id="UP000515163">
    <property type="component" value="Unplaced"/>
</dbReference>
<dbReference type="PANTHER" id="PTHR43434:SF22">
    <property type="entry name" value="PHOSPHOGLYCOLATE PHOSPHATASE"/>
    <property type="match status" value="1"/>
</dbReference>
<dbReference type="SUPFAM" id="SSF56784">
    <property type="entry name" value="HAD-like"/>
    <property type="match status" value="1"/>
</dbReference>
<dbReference type="RefSeq" id="XP_031572290.1">
    <property type="nucleotide sequence ID" value="XM_031716430.1"/>
</dbReference>
<gene>
    <name evidence="2" type="primary">LOC116306383</name>
</gene>
<reference evidence="2" key="1">
    <citation type="submission" date="2025-08" db="UniProtKB">
        <authorList>
            <consortium name="RefSeq"/>
        </authorList>
    </citation>
    <scope>IDENTIFICATION</scope>
    <source>
        <tissue evidence="2">Tentacle</tissue>
    </source>
</reference>
<dbReference type="KEGG" id="aten:116306383"/>
<evidence type="ECO:0000313" key="1">
    <source>
        <dbReference type="Proteomes" id="UP000515163"/>
    </source>
</evidence>
<dbReference type="InterPro" id="IPR036412">
    <property type="entry name" value="HAD-like_sf"/>
</dbReference>
<dbReference type="AlphaFoldDB" id="A0A6P8J3Y0"/>
<dbReference type="Gene3D" id="3.40.50.1000">
    <property type="entry name" value="HAD superfamily/HAD-like"/>
    <property type="match status" value="1"/>
</dbReference>
<evidence type="ECO:0000313" key="2">
    <source>
        <dbReference type="RefSeq" id="XP_031572290.1"/>
    </source>
</evidence>